<sequence>MIMTVINDLIKAVQSLDILAENQDLIGFYASNAKCNLEVAMSYNEVTNQQEQRYYNKASGCSVRAQEDNLFDYKSWLKK</sequence>
<gene>
    <name evidence="1" type="ORF">SAMN05443549_104317</name>
</gene>
<reference evidence="2" key="1">
    <citation type="submission" date="2016-11" db="EMBL/GenBank/DDBJ databases">
        <authorList>
            <person name="Varghese N."/>
            <person name="Submissions S."/>
        </authorList>
    </citation>
    <scope>NUCLEOTIDE SEQUENCE [LARGE SCALE GENOMIC DNA]</scope>
    <source>
        <strain evidence="2">DSM 19978</strain>
    </source>
</reference>
<dbReference type="STRING" id="468056.SAMN05443549_104317"/>
<dbReference type="EMBL" id="FQWB01000004">
    <property type="protein sequence ID" value="SHG52190.1"/>
    <property type="molecule type" value="Genomic_DNA"/>
</dbReference>
<accession>A0A1M5KHT8</accession>
<evidence type="ECO:0000313" key="2">
    <source>
        <dbReference type="Proteomes" id="UP000184516"/>
    </source>
</evidence>
<proteinExistence type="predicted"/>
<keyword evidence="2" id="KW-1185">Reference proteome</keyword>
<protein>
    <submittedName>
        <fullName evidence="1">Uncharacterized protein</fullName>
    </submittedName>
</protein>
<evidence type="ECO:0000313" key="1">
    <source>
        <dbReference type="EMBL" id="SHG52190.1"/>
    </source>
</evidence>
<name>A0A1M5KHT8_9FLAO</name>
<dbReference type="Proteomes" id="UP000184516">
    <property type="component" value="Unassembled WGS sequence"/>
</dbReference>
<dbReference type="AlphaFoldDB" id="A0A1M5KHT8"/>
<organism evidence="1 2">
    <name type="scientific">Flavobacterium fluvii</name>
    <dbReference type="NCBI Taxonomy" id="468056"/>
    <lineage>
        <taxon>Bacteria</taxon>
        <taxon>Pseudomonadati</taxon>
        <taxon>Bacteroidota</taxon>
        <taxon>Flavobacteriia</taxon>
        <taxon>Flavobacteriales</taxon>
        <taxon>Flavobacteriaceae</taxon>
        <taxon>Flavobacterium</taxon>
    </lineage>
</organism>